<feature type="compositionally biased region" description="Low complexity" evidence="1">
    <location>
        <begin position="143"/>
        <end position="152"/>
    </location>
</feature>
<feature type="compositionally biased region" description="Basic and acidic residues" evidence="1">
    <location>
        <begin position="291"/>
        <end position="306"/>
    </location>
</feature>
<feature type="compositionally biased region" description="Basic and acidic residues" evidence="1">
    <location>
        <begin position="181"/>
        <end position="198"/>
    </location>
</feature>
<feature type="compositionally biased region" description="Basic residues" evidence="1">
    <location>
        <begin position="207"/>
        <end position="221"/>
    </location>
</feature>
<proteinExistence type="predicted"/>
<feature type="non-terminal residue" evidence="2">
    <location>
        <position position="1"/>
    </location>
</feature>
<feature type="region of interest" description="Disordered" evidence="1">
    <location>
        <begin position="1"/>
        <end position="362"/>
    </location>
</feature>
<accession>A0A6J4IXG1</accession>
<feature type="compositionally biased region" description="Low complexity" evidence="1">
    <location>
        <begin position="1"/>
        <end position="10"/>
    </location>
</feature>
<evidence type="ECO:0000313" key="2">
    <source>
        <dbReference type="EMBL" id="CAA9262001.1"/>
    </source>
</evidence>
<organism evidence="2">
    <name type="scientific">uncultured Acetobacteraceae bacterium</name>
    <dbReference type="NCBI Taxonomy" id="169975"/>
    <lineage>
        <taxon>Bacteria</taxon>
        <taxon>Pseudomonadati</taxon>
        <taxon>Pseudomonadota</taxon>
        <taxon>Alphaproteobacteria</taxon>
        <taxon>Acetobacterales</taxon>
        <taxon>Acetobacteraceae</taxon>
        <taxon>environmental samples</taxon>
    </lineage>
</organism>
<dbReference type="GO" id="GO:0004332">
    <property type="term" value="F:fructose-bisphosphate aldolase activity"/>
    <property type="evidence" value="ECO:0007669"/>
    <property type="project" value="UniProtKB-EC"/>
</dbReference>
<dbReference type="EMBL" id="CADCTL010000183">
    <property type="protein sequence ID" value="CAA9262001.1"/>
    <property type="molecule type" value="Genomic_DNA"/>
</dbReference>
<reference evidence="2" key="1">
    <citation type="submission" date="2020-02" db="EMBL/GenBank/DDBJ databases">
        <authorList>
            <person name="Meier V. D."/>
        </authorList>
    </citation>
    <scope>NUCLEOTIDE SEQUENCE</scope>
    <source>
        <strain evidence="2">AVDCRST_MAG04</strain>
    </source>
</reference>
<sequence length="362" mass="39901">GLHQPAPVAGPRRRARLRRAGLQHQQHGAAPRHHGGCGAHRRAGDPPGEPRRARLRRRPHAPPHGGGGGGDASGHPRVPPSRPRGPARHLPVRHPARLHQRDDGRLARGRRQDARELRLQRRGDGQGHRDGALRRRFGGGRVGLPRLAGNRPQRGRGRARRGGRAVARPTPHRPGPGARLRFADRRGRAGGRHRDQPRRLQVQPRADRRHPRHGRGPRHPRAPAEHALGDARLVLRAAGTAGRLQRPRRRHAADLGRAGRGDPGRHQARRAEGEHRHGLPHRHGRPVPQGGEREARRVRPARLPEARHRRAGRALRPALRGVRHGGAGSAPAPAAAGRDGQALRQGRARSGDRRRYPRQGRL</sequence>
<feature type="compositionally biased region" description="Basic residues" evidence="1">
    <location>
        <begin position="85"/>
        <end position="98"/>
    </location>
</feature>
<feature type="compositionally biased region" description="Basic residues" evidence="1">
    <location>
        <begin position="153"/>
        <end position="163"/>
    </location>
</feature>
<feature type="compositionally biased region" description="Basic and acidic residues" evidence="1">
    <location>
        <begin position="252"/>
        <end position="277"/>
    </location>
</feature>
<evidence type="ECO:0000256" key="1">
    <source>
        <dbReference type="SAM" id="MobiDB-lite"/>
    </source>
</evidence>
<keyword evidence="2" id="KW-0456">Lyase</keyword>
<feature type="non-terminal residue" evidence="2">
    <location>
        <position position="362"/>
    </location>
</feature>
<name>A0A6J4IXG1_9PROT</name>
<feature type="compositionally biased region" description="Basic residues" evidence="1">
    <location>
        <begin position="30"/>
        <end position="41"/>
    </location>
</feature>
<protein>
    <submittedName>
        <fullName evidence="2">Fructose-bisphosphate aldolase class II</fullName>
        <ecNumber evidence="2">4.1.2.13</ecNumber>
    </submittedName>
</protein>
<feature type="compositionally biased region" description="Basic residues" evidence="1">
    <location>
        <begin position="11"/>
        <end position="21"/>
    </location>
</feature>
<gene>
    <name evidence="2" type="ORF">AVDCRST_MAG04-2617</name>
</gene>
<feature type="compositionally biased region" description="Basic and acidic residues" evidence="1">
    <location>
        <begin position="99"/>
        <end position="133"/>
    </location>
</feature>
<feature type="compositionally biased region" description="Basic and acidic residues" evidence="1">
    <location>
        <begin position="42"/>
        <end position="52"/>
    </location>
</feature>
<dbReference type="AlphaFoldDB" id="A0A6J4IXG1"/>
<dbReference type="EC" id="4.1.2.13" evidence="2"/>